<reference evidence="5 6" key="1">
    <citation type="submission" date="2013-05" db="EMBL/GenBank/DDBJ databases">
        <title>Draft genome of the parasitic nematode Anyclostoma ceylanicum.</title>
        <authorList>
            <person name="Mitreva M."/>
        </authorList>
    </citation>
    <scope>NUCLEOTIDE SEQUENCE [LARGE SCALE GENOMIC DNA]</scope>
</reference>
<dbReference type="InterPro" id="IPR011333">
    <property type="entry name" value="SKP1/BTB/POZ_sf"/>
</dbReference>
<evidence type="ECO:0000256" key="2">
    <source>
        <dbReference type="ARBA" id="ARBA00022490"/>
    </source>
</evidence>
<dbReference type="SMART" id="SM00225">
    <property type="entry name" value="BTB"/>
    <property type="match status" value="1"/>
</dbReference>
<feature type="compositionally biased region" description="Low complexity" evidence="3">
    <location>
        <begin position="10"/>
        <end position="24"/>
    </location>
</feature>
<feature type="compositionally biased region" description="Polar residues" evidence="3">
    <location>
        <begin position="34"/>
        <end position="43"/>
    </location>
</feature>
<dbReference type="Proteomes" id="UP000054495">
    <property type="component" value="Unassembled WGS sequence"/>
</dbReference>
<protein>
    <submittedName>
        <fullName evidence="5">PHR domain protein</fullName>
    </submittedName>
</protein>
<dbReference type="FunFam" id="2.60.120.820:FF:000004">
    <property type="entry name" value="BTB/POZ domain-containing protein 2"/>
    <property type="match status" value="1"/>
</dbReference>
<dbReference type="Gene3D" id="2.60.120.820">
    <property type="entry name" value="PHR domain"/>
    <property type="match status" value="1"/>
</dbReference>
<dbReference type="InterPro" id="IPR000210">
    <property type="entry name" value="BTB/POZ_dom"/>
</dbReference>
<dbReference type="GO" id="GO:0005829">
    <property type="term" value="C:cytosol"/>
    <property type="evidence" value="ECO:0007669"/>
    <property type="project" value="TreeGrafter"/>
</dbReference>
<feature type="compositionally biased region" description="Polar residues" evidence="3">
    <location>
        <begin position="97"/>
        <end position="108"/>
    </location>
</feature>
<accession>A0A0D6LGV7</accession>
<dbReference type="InterPro" id="IPR011705">
    <property type="entry name" value="BACK"/>
</dbReference>
<dbReference type="InterPro" id="IPR038648">
    <property type="entry name" value="PHR_sf"/>
</dbReference>
<dbReference type="EMBL" id="KE125193">
    <property type="protein sequence ID" value="EPB70408.1"/>
    <property type="molecule type" value="Genomic_DNA"/>
</dbReference>
<dbReference type="PANTHER" id="PTHR45774">
    <property type="entry name" value="BTB/POZ DOMAIN-CONTAINING"/>
    <property type="match status" value="1"/>
</dbReference>
<comment type="subcellular location">
    <subcellularLocation>
        <location evidence="1">Cytoplasm</location>
    </subcellularLocation>
</comment>
<evidence type="ECO:0000256" key="1">
    <source>
        <dbReference type="ARBA" id="ARBA00004496"/>
    </source>
</evidence>
<dbReference type="GO" id="GO:0022008">
    <property type="term" value="P:neurogenesis"/>
    <property type="evidence" value="ECO:0007669"/>
    <property type="project" value="TreeGrafter"/>
</dbReference>
<dbReference type="PROSITE" id="PS50097">
    <property type="entry name" value="BTB"/>
    <property type="match status" value="1"/>
</dbReference>
<keyword evidence="2" id="KW-0963">Cytoplasm</keyword>
<dbReference type="GO" id="GO:0000932">
    <property type="term" value="C:P-body"/>
    <property type="evidence" value="ECO:0007669"/>
    <property type="project" value="TreeGrafter"/>
</dbReference>
<proteinExistence type="predicted"/>
<dbReference type="SUPFAM" id="SSF54695">
    <property type="entry name" value="POZ domain"/>
    <property type="match status" value="1"/>
</dbReference>
<feature type="compositionally biased region" description="Polar residues" evidence="3">
    <location>
        <begin position="51"/>
        <end position="67"/>
    </location>
</feature>
<dbReference type="Gene3D" id="1.25.40.420">
    <property type="match status" value="1"/>
</dbReference>
<dbReference type="PANTHER" id="PTHR45774:SF3">
    <property type="entry name" value="BTB (POZ) DOMAIN-CONTAINING 2B-RELATED"/>
    <property type="match status" value="1"/>
</dbReference>
<dbReference type="SMART" id="SM00875">
    <property type="entry name" value="BACK"/>
    <property type="match status" value="1"/>
</dbReference>
<gene>
    <name evidence="5" type="ORF">ANCCEY_10486</name>
</gene>
<keyword evidence="6" id="KW-1185">Reference proteome</keyword>
<dbReference type="AlphaFoldDB" id="A0A0D6LGV7"/>
<feature type="region of interest" description="Disordered" evidence="3">
    <location>
        <begin position="1"/>
        <end position="129"/>
    </location>
</feature>
<evidence type="ECO:0000313" key="6">
    <source>
        <dbReference type="Proteomes" id="UP000054495"/>
    </source>
</evidence>
<dbReference type="CDD" id="cd18487">
    <property type="entry name" value="BACK_BTBD1_like"/>
    <property type="match status" value="1"/>
</dbReference>
<organism evidence="5 6">
    <name type="scientific">Ancylostoma ceylanicum</name>
    <dbReference type="NCBI Taxonomy" id="53326"/>
    <lineage>
        <taxon>Eukaryota</taxon>
        <taxon>Metazoa</taxon>
        <taxon>Ecdysozoa</taxon>
        <taxon>Nematoda</taxon>
        <taxon>Chromadorea</taxon>
        <taxon>Rhabditida</taxon>
        <taxon>Rhabditina</taxon>
        <taxon>Rhabditomorpha</taxon>
        <taxon>Strongyloidea</taxon>
        <taxon>Ancylostomatidae</taxon>
        <taxon>Ancylostomatinae</taxon>
        <taxon>Ancylostoma</taxon>
    </lineage>
</organism>
<name>A0A0D6LGV7_9BILA</name>
<dbReference type="FunFam" id="1.25.40.420:FF:000004">
    <property type="entry name" value="BTB/POZ domain-containing protein 2"/>
    <property type="match status" value="1"/>
</dbReference>
<dbReference type="InterPro" id="IPR012983">
    <property type="entry name" value="PHR"/>
</dbReference>
<evidence type="ECO:0000256" key="3">
    <source>
        <dbReference type="SAM" id="MobiDB-lite"/>
    </source>
</evidence>
<feature type="compositionally biased region" description="Basic and acidic residues" evidence="3">
    <location>
        <begin position="109"/>
        <end position="120"/>
    </location>
</feature>
<evidence type="ECO:0000313" key="5">
    <source>
        <dbReference type="EMBL" id="EPB70408.1"/>
    </source>
</evidence>
<dbReference type="Pfam" id="PF07707">
    <property type="entry name" value="BACK"/>
    <property type="match status" value="1"/>
</dbReference>
<dbReference type="Gene3D" id="3.30.710.10">
    <property type="entry name" value="Potassium Channel Kv1.1, Chain A"/>
    <property type="match status" value="1"/>
</dbReference>
<sequence length="764" mass="83959">MDFGRKKKPSTTSSSKSSSGGSKQQNKKQRGAPTGQNAPSTSAAADDDFPESSTSCSTNPLMQSFQKHLNLGCDDGEETESSNAVVDPPANVEVAVPSSSDAPAPQTQDPDHPADNAEPDRMDDDGYPIVVDLGTSERQSRLARQRLIDEVIQEQAFDQVTLGFLKYALELDVIEELERANMRRVFEEIEDAEGENSAQRRRATANGIVSGEDSLTPQVEAAIANYMVRKYADPANNANAALHMEEQDEPGPSSSDRMSRPANIVPASRSVSDHPANNLIAIGRRASPITEHRNNRAFGGMSLRAANAVDDSPLGWQGAKSTLKERISYMYCKDVLADVYFIVGKDDMRQRIPAHKFVLSIGSVVFDAMFNGGLTPQNSRDPLEIELPDVEVPAFRALLRFLYSDEVEIGPESVMTTLYTAKKYAVPAMETACVEFLKQSLGADNAFMLLTQARLFDEPQLAKLCLEIIDKNTFEALNGEGMFYSGFTDIDLETLCLVLARDTLRIKEAQLFQAVVRWSTEECARRGLEPTTENRRAVLGRAVQLIRFPLMTVEEFAQSAAQSGLLTDREVVNLFLYFTVNPKPSIGFNDNPRCSVAGKELVVSRFQRIDGRWGYSGTPDRINNQNEQICRFTVDRKIYVIGFGLYGAIHGPHEYQCTIQIIHCGTGKVLAQNDTSFVCDGSSSTCRVSFREPVEITPGVTYIASACLKGMDSHYGTKGLRRIVHQSAAGGVVTFQFTYAAGNNNGTSVEDGQIPEIIFYTNNS</sequence>
<dbReference type="Pfam" id="PF08005">
    <property type="entry name" value="PHR"/>
    <property type="match status" value="1"/>
</dbReference>
<dbReference type="Pfam" id="PF00651">
    <property type="entry name" value="BTB"/>
    <property type="match status" value="1"/>
</dbReference>
<evidence type="ECO:0000259" key="4">
    <source>
        <dbReference type="PROSITE" id="PS50097"/>
    </source>
</evidence>
<dbReference type="CDD" id="cd18281">
    <property type="entry name" value="BTB_POZ_BTBD1_2"/>
    <property type="match status" value="1"/>
</dbReference>
<feature type="domain" description="BTB" evidence="4">
    <location>
        <begin position="337"/>
        <end position="411"/>
    </location>
</feature>